<protein>
    <submittedName>
        <fullName evidence="2">Uncharacterized protein</fullName>
    </submittedName>
</protein>
<name>A0A9W9PZ23_9EURO</name>
<evidence type="ECO:0000313" key="2">
    <source>
        <dbReference type="EMBL" id="KAJ5320806.1"/>
    </source>
</evidence>
<feature type="region of interest" description="Disordered" evidence="1">
    <location>
        <begin position="1"/>
        <end position="21"/>
    </location>
</feature>
<reference evidence="2" key="2">
    <citation type="journal article" date="2023" name="IMA Fungus">
        <title>Comparative genomic study of the Penicillium genus elucidates a diverse pangenome and 15 lateral gene transfer events.</title>
        <authorList>
            <person name="Petersen C."/>
            <person name="Sorensen T."/>
            <person name="Nielsen M.R."/>
            <person name="Sondergaard T.E."/>
            <person name="Sorensen J.L."/>
            <person name="Fitzpatrick D.A."/>
            <person name="Frisvad J.C."/>
            <person name="Nielsen K.L."/>
        </authorList>
    </citation>
    <scope>NUCLEOTIDE SEQUENCE</scope>
    <source>
        <strain evidence="2">IBT 21472</strain>
    </source>
</reference>
<dbReference type="AlphaFoldDB" id="A0A9W9PZ23"/>
<proteinExistence type="predicted"/>
<dbReference type="EMBL" id="JAPZBO010000003">
    <property type="protein sequence ID" value="KAJ5320806.1"/>
    <property type="molecule type" value="Genomic_DNA"/>
</dbReference>
<organism evidence="2 3">
    <name type="scientific">Penicillium atrosanguineum</name>
    <dbReference type="NCBI Taxonomy" id="1132637"/>
    <lineage>
        <taxon>Eukaryota</taxon>
        <taxon>Fungi</taxon>
        <taxon>Dikarya</taxon>
        <taxon>Ascomycota</taxon>
        <taxon>Pezizomycotina</taxon>
        <taxon>Eurotiomycetes</taxon>
        <taxon>Eurotiomycetidae</taxon>
        <taxon>Eurotiales</taxon>
        <taxon>Aspergillaceae</taxon>
        <taxon>Penicillium</taxon>
    </lineage>
</organism>
<comment type="caution">
    <text evidence="2">The sequence shown here is derived from an EMBL/GenBank/DDBJ whole genome shotgun (WGS) entry which is preliminary data.</text>
</comment>
<reference evidence="2" key="1">
    <citation type="submission" date="2022-12" db="EMBL/GenBank/DDBJ databases">
        <authorList>
            <person name="Petersen C."/>
        </authorList>
    </citation>
    <scope>NUCLEOTIDE SEQUENCE</scope>
    <source>
        <strain evidence="2">IBT 21472</strain>
    </source>
</reference>
<sequence length="73" mass="8249">MQRQLQSQKSMADNIDRGQRPSCSGLRYHIRVSAIAHLILSRRLGSRAEDCHRARLTQYKAVLSVSRLLCGLA</sequence>
<feature type="compositionally biased region" description="Polar residues" evidence="1">
    <location>
        <begin position="1"/>
        <end position="11"/>
    </location>
</feature>
<gene>
    <name evidence="2" type="ORF">N7476_003808</name>
</gene>
<accession>A0A9W9PZ23</accession>
<dbReference type="Proteomes" id="UP001147746">
    <property type="component" value="Unassembled WGS sequence"/>
</dbReference>
<keyword evidence="3" id="KW-1185">Reference proteome</keyword>
<evidence type="ECO:0000256" key="1">
    <source>
        <dbReference type="SAM" id="MobiDB-lite"/>
    </source>
</evidence>
<evidence type="ECO:0000313" key="3">
    <source>
        <dbReference type="Proteomes" id="UP001147746"/>
    </source>
</evidence>